<dbReference type="Proteomes" id="UP001314263">
    <property type="component" value="Unassembled WGS sequence"/>
</dbReference>
<name>A0AAV1I0H1_9CHLO</name>
<evidence type="ECO:0000313" key="3">
    <source>
        <dbReference type="EMBL" id="CAK0757258.1"/>
    </source>
</evidence>
<evidence type="ECO:0000256" key="1">
    <source>
        <dbReference type="RuleBase" id="RU003682"/>
    </source>
</evidence>
<evidence type="ECO:0000313" key="4">
    <source>
        <dbReference type="Proteomes" id="UP001314263"/>
    </source>
</evidence>
<keyword evidence="1" id="KW-0408">Iron</keyword>
<feature type="domain" description="Fe2OG dioxygenase" evidence="2">
    <location>
        <begin position="71"/>
        <end position="186"/>
    </location>
</feature>
<dbReference type="AlphaFoldDB" id="A0AAV1I0H1"/>
<keyword evidence="4" id="KW-1185">Reference proteome</keyword>
<gene>
    <name evidence="3" type="ORF">CVIRNUC_002525</name>
</gene>
<reference evidence="3 4" key="1">
    <citation type="submission" date="2023-10" db="EMBL/GenBank/DDBJ databases">
        <authorList>
            <person name="Maclean D."/>
            <person name="Macfadyen A."/>
        </authorList>
    </citation>
    <scope>NUCLEOTIDE SEQUENCE [LARGE SCALE GENOMIC DNA]</scope>
</reference>
<protein>
    <recommendedName>
        <fullName evidence="2">Fe2OG dioxygenase domain-containing protein</fullName>
    </recommendedName>
</protein>
<dbReference type="Gene3D" id="2.60.120.620">
    <property type="entry name" value="q2cbj1_9rhob like domain"/>
    <property type="match status" value="1"/>
</dbReference>
<dbReference type="GO" id="GO:0016491">
    <property type="term" value="F:oxidoreductase activity"/>
    <property type="evidence" value="ECO:0007669"/>
    <property type="project" value="UniProtKB-KW"/>
</dbReference>
<dbReference type="GO" id="GO:0046872">
    <property type="term" value="F:metal ion binding"/>
    <property type="evidence" value="ECO:0007669"/>
    <property type="project" value="UniProtKB-KW"/>
</dbReference>
<dbReference type="InterPro" id="IPR005123">
    <property type="entry name" value="Oxoglu/Fe-dep_dioxygenase_dom"/>
</dbReference>
<dbReference type="PROSITE" id="PS51471">
    <property type="entry name" value="FE2OG_OXY"/>
    <property type="match status" value="1"/>
</dbReference>
<comment type="caution">
    <text evidence="3">The sequence shown here is derived from an EMBL/GenBank/DDBJ whole genome shotgun (WGS) entry which is preliminary data.</text>
</comment>
<keyword evidence="1" id="KW-0560">Oxidoreductase</keyword>
<proteinExistence type="inferred from homology"/>
<dbReference type="EMBL" id="CAUYUE010000003">
    <property type="protein sequence ID" value="CAK0757258.1"/>
    <property type="molecule type" value="Genomic_DNA"/>
</dbReference>
<organism evidence="3 4">
    <name type="scientific">Coccomyxa viridis</name>
    <dbReference type="NCBI Taxonomy" id="1274662"/>
    <lineage>
        <taxon>Eukaryota</taxon>
        <taxon>Viridiplantae</taxon>
        <taxon>Chlorophyta</taxon>
        <taxon>core chlorophytes</taxon>
        <taxon>Trebouxiophyceae</taxon>
        <taxon>Trebouxiophyceae incertae sedis</taxon>
        <taxon>Coccomyxaceae</taxon>
        <taxon>Coccomyxa</taxon>
    </lineage>
</organism>
<evidence type="ECO:0000259" key="2">
    <source>
        <dbReference type="PROSITE" id="PS51471"/>
    </source>
</evidence>
<accession>A0AAV1I0H1</accession>
<comment type="similarity">
    <text evidence="1">Belongs to the iron/ascorbate-dependent oxidoreductase family.</text>
</comment>
<keyword evidence="1" id="KW-0479">Metal-binding</keyword>
<sequence>MDVAGDLRAHFTSRFSNPLHTTGHRFVWDYWHVPEQYTLLRTPADQFFPEEDYQRLEDALLDYGEQQLGCRGISPIWLSYYVDGCRQELHADSPHGPWAFVLSLTDWEHRGFTGGETVIFKPHMLDFWSSFDPAKGFEFKDMVSLVQPHFNRLTVFDGRYPHGVRPVEGTRDPLKARLVLHGWFTEPTPFFEGPVDEEAAVEALNSVLEGFYEALESRTLPGMFGTLVVRVTVAGDSGRVKAMRCLTDTLVQVPSGVEHEQLEVGSSVRQQVFGLVCQHLSALAFPRATGDSEVTVPFIFS</sequence>